<evidence type="ECO:0000313" key="4">
    <source>
        <dbReference type="EMBL" id="CAF3485399.1"/>
    </source>
</evidence>
<dbReference type="EMBL" id="CAJNYT010002646">
    <property type="protein sequence ID" value="CAF3483787.1"/>
    <property type="molecule type" value="Genomic_DNA"/>
</dbReference>
<evidence type="ECO:0000313" key="6">
    <source>
        <dbReference type="EMBL" id="CAF4159218.1"/>
    </source>
</evidence>
<dbReference type="EMBL" id="CAJNYU010001305">
    <property type="protein sequence ID" value="CAF3426795.1"/>
    <property type="molecule type" value="Genomic_DNA"/>
</dbReference>
<gene>
    <name evidence="2" type="ORF">FME351_LOCUS11442</name>
    <name evidence="3" type="ORF">GRG538_LOCUS16518</name>
    <name evidence="6" type="ORF">HFQ381_LOCUS4852</name>
    <name evidence="5" type="ORF">KIK155_LOCUS16034</name>
    <name evidence="4" type="ORF">LUA448_LOCUS24294</name>
    <name evidence="10" type="ORF">QYT958_LOCUS7030</name>
    <name evidence="1" type="ORF">TIS948_LOCUS20663</name>
    <name evidence="9" type="ORF">TOA249_LOCUS5599</name>
    <name evidence="8" type="ORF">TSG867_LOCUS7374</name>
    <name evidence="7" type="ORF">UJA718_LOCUS6574</name>
</gene>
<dbReference type="EMBL" id="CAJOBP010000620">
    <property type="protein sequence ID" value="CAF4201371.1"/>
    <property type="molecule type" value="Genomic_DNA"/>
</dbReference>
<dbReference type="AlphaFoldDB" id="A0A820C3L9"/>
<proteinExistence type="predicted"/>
<comment type="caution">
    <text evidence="7">The sequence shown here is derived from an EMBL/GenBank/DDBJ whole genome shotgun (WGS) entry which is preliminary data.</text>
</comment>
<dbReference type="OrthoDB" id="9975611at2759"/>
<evidence type="ECO:0000313" key="10">
    <source>
        <dbReference type="EMBL" id="CAF4533024.1"/>
    </source>
</evidence>
<evidence type="ECO:0000313" key="2">
    <source>
        <dbReference type="EMBL" id="CAF3426795.1"/>
    </source>
</evidence>
<dbReference type="EMBL" id="CAJOBQ010000287">
    <property type="protein sequence ID" value="CAF4318284.1"/>
    <property type="molecule type" value="Genomic_DNA"/>
</dbReference>
<dbReference type="Proteomes" id="UP000663869">
    <property type="component" value="Unassembled WGS sequence"/>
</dbReference>
<dbReference type="Proteomes" id="UP000663838">
    <property type="component" value="Unassembled WGS sequence"/>
</dbReference>
<keyword evidence="11" id="KW-1185">Reference proteome</keyword>
<dbReference type="EMBL" id="CAJOBR010000651">
    <property type="protein sequence ID" value="CAF4533024.1"/>
    <property type="molecule type" value="Genomic_DNA"/>
</dbReference>
<dbReference type="Proteomes" id="UP000663873">
    <property type="component" value="Unassembled WGS sequence"/>
</dbReference>
<evidence type="ECO:0000313" key="8">
    <source>
        <dbReference type="EMBL" id="CAF4318284.1"/>
    </source>
</evidence>
<evidence type="ECO:0000313" key="3">
    <source>
        <dbReference type="EMBL" id="CAF3483787.1"/>
    </source>
</evidence>
<evidence type="ECO:0000313" key="7">
    <source>
        <dbReference type="EMBL" id="CAF4201371.1"/>
    </source>
</evidence>
<dbReference type="Proteomes" id="UP000663872">
    <property type="component" value="Unassembled WGS sequence"/>
</dbReference>
<dbReference type="EMBL" id="CAJOBS010000228">
    <property type="protein sequence ID" value="CAF4529123.1"/>
    <property type="molecule type" value="Genomic_DNA"/>
</dbReference>
<evidence type="ECO:0000313" key="11">
    <source>
        <dbReference type="Proteomes" id="UP000663873"/>
    </source>
</evidence>
<dbReference type="Proteomes" id="UP000663848">
    <property type="component" value="Unassembled WGS sequence"/>
</dbReference>
<evidence type="ECO:0000313" key="9">
    <source>
        <dbReference type="EMBL" id="CAF4529123.1"/>
    </source>
</evidence>
<protein>
    <submittedName>
        <fullName evidence="7">Uncharacterized protein</fullName>
    </submittedName>
</protein>
<name>A0A820C3L9_9BILA</name>
<dbReference type="Proteomes" id="UP000663851">
    <property type="component" value="Unassembled WGS sequence"/>
</dbReference>
<sequence>MRFWRPFHTYSIDIISNSPNKLVFRAPEDVRLRMTADHLDLNQNPGSCFTHYNHDTCLWECYHSSFVTGHHRLFIWLLDSDDDDEWAIAARFDVSIEEKVDSFIYPITTSVFNSLRCQLITPMNGIFSKESLPSEIIVRVPCVHDVQLQIDEAILVVGKSLVNNCYRLKIPSAIPNHVKNFVLMGLCFDDMHYSILITYKIE</sequence>
<dbReference type="EMBL" id="CAJNXB010003581">
    <property type="protein sequence ID" value="CAF3325631.1"/>
    <property type="molecule type" value="Genomic_DNA"/>
</dbReference>
<evidence type="ECO:0000313" key="1">
    <source>
        <dbReference type="EMBL" id="CAF3325631.1"/>
    </source>
</evidence>
<dbReference type="EMBL" id="CAJOBO010000196">
    <property type="protein sequence ID" value="CAF4159218.1"/>
    <property type="molecule type" value="Genomic_DNA"/>
</dbReference>
<dbReference type="Proteomes" id="UP000663862">
    <property type="component" value="Unassembled WGS sequence"/>
</dbReference>
<dbReference type="EMBL" id="CAJNYD010003225">
    <property type="protein sequence ID" value="CAF3485399.1"/>
    <property type="molecule type" value="Genomic_DNA"/>
</dbReference>
<organism evidence="7 11">
    <name type="scientific">Rotaria socialis</name>
    <dbReference type="NCBI Taxonomy" id="392032"/>
    <lineage>
        <taxon>Eukaryota</taxon>
        <taxon>Metazoa</taxon>
        <taxon>Spiralia</taxon>
        <taxon>Gnathifera</taxon>
        <taxon>Rotifera</taxon>
        <taxon>Eurotatoria</taxon>
        <taxon>Bdelloidea</taxon>
        <taxon>Philodinida</taxon>
        <taxon>Philodinidae</taxon>
        <taxon>Rotaria</taxon>
    </lineage>
</organism>
<evidence type="ECO:0000313" key="5">
    <source>
        <dbReference type="EMBL" id="CAF3505367.1"/>
    </source>
</evidence>
<accession>A0A820C3L9</accession>
<dbReference type="Proteomes" id="UP000663833">
    <property type="component" value="Unassembled WGS sequence"/>
</dbReference>
<dbReference type="EMBL" id="CAJNYV010002819">
    <property type="protein sequence ID" value="CAF3505367.1"/>
    <property type="molecule type" value="Genomic_DNA"/>
</dbReference>
<dbReference type="Proteomes" id="UP000663825">
    <property type="component" value="Unassembled WGS sequence"/>
</dbReference>
<dbReference type="Proteomes" id="UP000663865">
    <property type="component" value="Unassembled WGS sequence"/>
</dbReference>
<reference evidence="7" key="1">
    <citation type="submission" date="2021-02" db="EMBL/GenBank/DDBJ databases">
        <authorList>
            <person name="Nowell W R."/>
        </authorList>
    </citation>
    <scope>NUCLEOTIDE SEQUENCE</scope>
</reference>